<reference evidence="4" key="1">
    <citation type="submission" date="2011-12" db="EMBL/GenBank/DDBJ databases">
        <title>Complete sequence of Clostridium clariflavum DSM 19732.</title>
        <authorList>
            <consortium name="US DOE Joint Genome Institute"/>
            <person name="Lucas S."/>
            <person name="Han J."/>
            <person name="Lapidus A."/>
            <person name="Cheng J.-F."/>
            <person name="Goodwin L."/>
            <person name="Pitluck S."/>
            <person name="Peters L."/>
            <person name="Teshima H."/>
            <person name="Detter J.C."/>
            <person name="Han C."/>
            <person name="Tapia R."/>
            <person name="Land M."/>
            <person name="Hauser L."/>
            <person name="Kyrpides N."/>
            <person name="Ivanova N."/>
            <person name="Pagani I."/>
            <person name="Kitzmiller T."/>
            <person name="Lynd L."/>
            <person name="Izquierdo J."/>
            <person name="Woyke T."/>
        </authorList>
    </citation>
    <scope>NUCLEOTIDE SEQUENCE [LARGE SCALE GENOMIC DNA]</scope>
    <source>
        <strain evidence="4">DSM 19732 / NBRC 101661 / EBR45</strain>
    </source>
</reference>
<dbReference type="eggNOG" id="COG4733">
    <property type="taxonomic scope" value="Bacteria"/>
</dbReference>
<feature type="region of interest" description="Disordered" evidence="1">
    <location>
        <begin position="73"/>
        <end position="115"/>
    </location>
</feature>
<dbReference type="EMBL" id="CP003065">
    <property type="protein sequence ID" value="AEV68148.1"/>
    <property type="molecule type" value="Genomic_DNA"/>
</dbReference>
<evidence type="ECO:0000313" key="3">
    <source>
        <dbReference type="EMBL" id="AEV68148.1"/>
    </source>
</evidence>
<dbReference type="InterPro" id="IPR036116">
    <property type="entry name" value="FN3_sf"/>
</dbReference>
<protein>
    <submittedName>
        <fullName evidence="3">Fibronectin type III domain-containing protein</fullName>
    </submittedName>
</protein>
<dbReference type="PANTHER" id="PTHR46957:SF3">
    <property type="entry name" value="CYTOKINE RECEPTOR"/>
    <property type="match status" value="1"/>
</dbReference>
<dbReference type="HOGENOM" id="CLU_380714_0_0_9"/>
<dbReference type="GO" id="GO:0016020">
    <property type="term" value="C:membrane"/>
    <property type="evidence" value="ECO:0007669"/>
    <property type="project" value="UniProtKB-SubCell"/>
</dbReference>
<dbReference type="InterPro" id="IPR013783">
    <property type="entry name" value="Ig-like_fold"/>
</dbReference>
<dbReference type="InterPro" id="IPR003961">
    <property type="entry name" value="FN3_dom"/>
</dbReference>
<dbReference type="RefSeq" id="WP_014254760.1">
    <property type="nucleotide sequence ID" value="NC_016627.1"/>
</dbReference>
<dbReference type="SMART" id="SM00060">
    <property type="entry name" value="FN3"/>
    <property type="match status" value="3"/>
</dbReference>
<dbReference type="CDD" id="cd00063">
    <property type="entry name" value="FN3"/>
    <property type="match status" value="2"/>
</dbReference>
<gene>
    <name evidence="3" type="ordered locus">Clocl_1501</name>
</gene>
<dbReference type="STRING" id="720554.Clocl_1501"/>
<sequence length="778" mass="85092" precursor="true">MCKGQKIISLIISIVFIAQILVTNLSLPFSTAKVYAATEQISDYISEYSPDELPGNPSLDDNTDNLVPYVEKSSEQTVVTTPAVSESEESLPTESSTPISIETANPTGTLTVTPTPTPTILPTEAVAPTPIETVTPTILPTNTVTPAVTPTIVPTETVEPTPEVTPTPSPTETPTIPPTVTVTPVLPTPTPEESLITPTATALETPMVTPTPQVTMPEEITYNAPEVLDVVVSSSTITLTWEPIIGASGYIVYIDGIKVEIGNVSTYEIEGLKANTTYTITIMAFDEAGNFSPESEAINVLTLPDVVSDITTQATDTSVTLSWDKLSEIDGYDIEVDGELTEGLTSETYIHSNLLPNSKHSYRVRAKNASGCGEWSELISVTTMLESPLLATTITEDKVIITWGKVQGADEYEVIRDGIILCTTTELSYVDEDLVIGETYVYYVIAKNAEGNVSAAGKINVLFVNNTYINSNKVLNGDLTVMNLYLTGGTLNLNGYKLTVKGNLYQTGGTMYINGGSLEVEGDYKIEDGNYYCYAYLKMTNENDYVKVNGNFYTKSYYSHKGCLTAGVLEVKGNFTEKRNGQENNFYGSETHRVLLSGDTLQEVYLGDSVNSCFNILEITNVEGKEVKFTSPVSLNKLITNGCKVTSLEFKNREWKLTSDELINGELKLSGSTINLNGYKLTVKGNLYQTGGTMYINGGRLEVEGDYKIEDGNYYCYAYLKMTNENDYVKVNGNFYTKSYYSHKGCLTAGVLEVKGNFTEKEMAKRIIFMGVKHIEYY</sequence>
<feature type="region of interest" description="Disordered" evidence="1">
    <location>
        <begin position="157"/>
        <end position="192"/>
    </location>
</feature>
<reference evidence="3 4" key="2">
    <citation type="journal article" date="2012" name="Stand. Genomic Sci.">
        <title>Complete Genome Sequence of Clostridium clariflavum DSM 19732.</title>
        <authorList>
            <person name="Izquierdo J.A."/>
            <person name="Goodwin L."/>
            <person name="Davenport K.W."/>
            <person name="Teshima H."/>
            <person name="Bruce D."/>
            <person name="Detter C."/>
            <person name="Tapia R."/>
            <person name="Han S."/>
            <person name="Land M."/>
            <person name="Hauser L."/>
            <person name="Jeffries C.D."/>
            <person name="Han J."/>
            <person name="Pitluck S."/>
            <person name="Nolan M."/>
            <person name="Chen A."/>
            <person name="Huntemann M."/>
            <person name="Mavromatis K."/>
            <person name="Mikhailova N."/>
            <person name="Liolios K."/>
            <person name="Woyke T."/>
            <person name="Lynd L.R."/>
        </authorList>
    </citation>
    <scope>NUCLEOTIDE SEQUENCE [LARGE SCALE GENOMIC DNA]</scope>
    <source>
        <strain evidence="4">DSM 19732 / NBRC 101661 / EBR45</strain>
    </source>
</reference>
<dbReference type="OrthoDB" id="1936882at2"/>
<dbReference type="InterPro" id="IPR050713">
    <property type="entry name" value="RTP_Phos/Ushers"/>
</dbReference>
<keyword evidence="4" id="KW-1185">Reference proteome</keyword>
<feature type="domain" description="Fibronectin type-III" evidence="2">
    <location>
        <begin position="224"/>
        <end position="305"/>
    </location>
</feature>
<evidence type="ECO:0000259" key="2">
    <source>
        <dbReference type="PROSITE" id="PS50853"/>
    </source>
</evidence>
<dbReference type="PANTHER" id="PTHR46957">
    <property type="entry name" value="CYTOKINE RECEPTOR"/>
    <property type="match status" value="1"/>
</dbReference>
<dbReference type="Proteomes" id="UP000005435">
    <property type="component" value="Chromosome"/>
</dbReference>
<dbReference type="eggNOG" id="COG3266">
    <property type="taxonomic scope" value="Bacteria"/>
</dbReference>
<dbReference type="SUPFAM" id="SSF49265">
    <property type="entry name" value="Fibronectin type III"/>
    <property type="match status" value="2"/>
</dbReference>
<organism evidence="3 4">
    <name type="scientific">Acetivibrio clariflavus (strain DSM 19732 / NBRC 101661 / EBR45)</name>
    <name type="common">Clostridium clariflavum</name>
    <dbReference type="NCBI Taxonomy" id="720554"/>
    <lineage>
        <taxon>Bacteria</taxon>
        <taxon>Bacillati</taxon>
        <taxon>Bacillota</taxon>
        <taxon>Clostridia</taxon>
        <taxon>Eubacteriales</taxon>
        <taxon>Oscillospiraceae</taxon>
        <taxon>Acetivibrio</taxon>
    </lineage>
</organism>
<feature type="domain" description="Fibronectin type-III" evidence="2">
    <location>
        <begin position="306"/>
        <end position="386"/>
    </location>
</feature>
<evidence type="ECO:0000256" key="1">
    <source>
        <dbReference type="SAM" id="MobiDB-lite"/>
    </source>
</evidence>
<dbReference type="Gene3D" id="2.60.40.10">
    <property type="entry name" value="Immunoglobulins"/>
    <property type="match status" value="3"/>
</dbReference>
<name>G8M230_ACECE</name>
<accession>G8M230</accession>
<dbReference type="eggNOG" id="COG3210">
    <property type="taxonomic scope" value="Bacteria"/>
</dbReference>
<feature type="compositionally biased region" description="Pro residues" evidence="1">
    <location>
        <begin position="163"/>
        <end position="177"/>
    </location>
</feature>
<feature type="compositionally biased region" description="Polar residues" evidence="1">
    <location>
        <begin position="75"/>
        <end position="84"/>
    </location>
</feature>
<dbReference type="Pfam" id="PF00041">
    <property type="entry name" value="fn3"/>
    <property type="match status" value="2"/>
</dbReference>
<proteinExistence type="predicted"/>
<dbReference type="AlphaFoldDB" id="G8M230"/>
<dbReference type="KEGG" id="ccl:Clocl_1501"/>
<feature type="compositionally biased region" description="Low complexity" evidence="1">
    <location>
        <begin position="92"/>
        <end position="115"/>
    </location>
</feature>
<evidence type="ECO:0000313" key="4">
    <source>
        <dbReference type="Proteomes" id="UP000005435"/>
    </source>
</evidence>
<dbReference type="PROSITE" id="PS50853">
    <property type="entry name" value="FN3"/>
    <property type="match status" value="2"/>
</dbReference>